<feature type="active site" description="Proton acceptor" evidence="6">
    <location>
        <position position="245"/>
    </location>
</feature>
<sequence length="255" mass="29462">MKIVSYNVNGIRAALNKGFIEWLQAVDPDVVCLQEIKAMEEQLDLSLFEEAGYKYNYWFSAQKKGYSGTAILSKKQPDTIQKGTGIDYMDFEGRNIRADFGDVSIMSMYLPSGTNLARLDHKLMYMADFQKYADELRKTHPNLIVLGDYNICHEAIDIHDPVRNKNVSGFLPVEREWIGDFMGSGFIDSFRHFNKEPDNYTWWSYRANARNNNKGWRLDYAMVAEPLRDRLKRSVILSEAKHSDHCPILVEIDTP</sequence>
<feature type="binding site" evidence="7">
    <location>
        <position position="150"/>
    </location>
    <ligand>
        <name>Mg(2+)</name>
        <dbReference type="ChEBI" id="CHEBI:18420"/>
        <label>1</label>
    </ligand>
</feature>
<evidence type="ECO:0000256" key="7">
    <source>
        <dbReference type="PIRSR" id="PIRSR604808-2"/>
    </source>
</evidence>
<dbReference type="InterPro" id="IPR036691">
    <property type="entry name" value="Endo/exonu/phosph_ase_sf"/>
</dbReference>
<dbReference type="RefSeq" id="WP_038240117.1">
    <property type="nucleotide sequence ID" value="NZ_RCNR01000038.1"/>
</dbReference>
<dbReference type="Pfam" id="PF03372">
    <property type="entry name" value="Exo_endo_phos"/>
    <property type="match status" value="1"/>
</dbReference>
<dbReference type="InterPro" id="IPR004808">
    <property type="entry name" value="AP_endonuc_1"/>
</dbReference>
<comment type="similarity">
    <text evidence="2">Belongs to the DNA repair enzymes AP/ExoA family.</text>
</comment>
<dbReference type="GO" id="GO:0006284">
    <property type="term" value="P:base-excision repair"/>
    <property type="evidence" value="ECO:0007669"/>
    <property type="project" value="TreeGrafter"/>
</dbReference>
<dbReference type="GO" id="GO:0003906">
    <property type="term" value="F:DNA-(apurinic or apyrimidinic site) endonuclease activity"/>
    <property type="evidence" value="ECO:0007669"/>
    <property type="project" value="TreeGrafter"/>
</dbReference>
<evidence type="ECO:0000256" key="5">
    <source>
        <dbReference type="ARBA" id="ARBA00022842"/>
    </source>
</evidence>
<evidence type="ECO:0000256" key="1">
    <source>
        <dbReference type="ARBA" id="ARBA00001936"/>
    </source>
</evidence>
<organism evidence="10 11">
    <name type="scientific">Zobellia amurskyensis</name>
    <dbReference type="NCBI Taxonomy" id="248905"/>
    <lineage>
        <taxon>Bacteria</taxon>
        <taxon>Pseudomonadati</taxon>
        <taxon>Bacteroidota</taxon>
        <taxon>Flavobacteriia</taxon>
        <taxon>Flavobacteriales</taxon>
        <taxon>Flavobacteriaceae</taxon>
        <taxon>Zobellia</taxon>
    </lineage>
</organism>
<keyword evidence="5 7" id="KW-0460">Magnesium</keyword>
<accession>A0A7X3D370</accession>
<feature type="site" description="Transition state stabilizer" evidence="8">
    <location>
        <position position="150"/>
    </location>
</feature>
<evidence type="ECO:0000256" key="2">
    <source>
        <dbReference type="ARBA" id="ARBA00007092"/>
    </source>
</evidence>
<keyword evidence="4 10" id="KW-0378">Hydrolase</keyword>
<feature type="domain" description="Endonuclease/exonuclease/phosphatase" evidence="9">
    <location>
        <begin position="4"/>
        <end position="237"/>
    </location>
</feature>
<comment type="caution">
    <text evidence="10">The sequence shown here is derived from an EMBL/GenBank/DDBJ whole genome shotgun (WGS) entry which is preliminary data.</text>
</comment>
<feature type="active site" evidence="6">
    <location>
        <position position="109"/>
    </location>
</feature>
<dbReference type="PANTHER" id="PTHR22748:SF6">
    <property type="entry name" value="DNA-(APURINIC OR APYRIMIDINIC SITE) ENDONUCLEASE"/>
    <property type="match status" value="1"/>
</dbReference>
<dbReference type="GO" id="GO:0008311">
    <property type="term" value="F:double-stranded DNA 3'-5' DNA exonuclease activity"/>
    <property type="evidence" value="ECO:0007669"/>
    <property type="project" value="UniProtKB-EC"/>
</dbReference>
<dbReference type="InterPro" id="IPR020848">
    <property type="entry name" value="AP_endonuclease_F1_CS"/>
</dbReference>
<proteinExistence type="inferred from homology"/>
<dbReference type="Proteomes" id="UP000540519">
    <property type="component" value="Unassembled WGS sequence"/>
</dbReference>
<evidence type="ECO:0000256" key="8">
    <source>
        <dbReference type="PIRSR" id="PIRSR604808-3"/>
    </source>
</evidence>
<feature type="binding site" evidence="7">
    <location>
        <position position="7"/>
    </location>
    <ligand>
        <name>Mg(2+)</name>
        <dbReference type="ChEBI" id="CHEBI:18420"/>
        <label>1</label>
    </ligand>
</feature>
<keyword evidence="11" id="KW-1185">Reference proteome</keyword>
<dbReference type="InterPro" id="IPR020847">
    <property type="entry name" value="AP_endonuclease_F1_BS"/>
</dbReference>
<dbReference type="EC" id="3.1.11.2" evidence="10"/>
<comment type="cofactor">
    <cofactor evidence="7">
        <name>Mg(2+)</name>
        <dbReference type="ChEBI" id="CHEBI:18420"/>
    </cofactor>
    <cofactor evidence="7">
        <name>Mn(2+)</name>
        <dbReference type="ChEBI" id="CHEBI:29035"/>
    </cofactor>
    <text evidence="7">Probably binds two magnesium or manganese ions per subunit.</text>
</comment>
<feature type="binding site" evidence="7">
    <location>
        <position position="35"/>
    </location>
    <ligand>
        <name>Mg(2+)</name>
        <dbReference type="ChEBI" id="CHEBI:18420"/>
        <label>1</label>
    </ligand>
</feature>
<protein>
    <submittedName>
        <fullName evidence="10">Exodeoxyribonuclease III</fullName>
        <ecNumber evidence="10">3.1.11.2</ecNumber>
    </submittedName>
</protein>
<evidence type="ECO:0000256" key="4">
    <source>
        <dbReference type="ARBA" id="ARBA00022801"/>
    </source>
</evidence>
<dbReference type="GO" id="GO:0008081">
    <property type="term" value="F:phosphoric diester hydrolase activity"/>
    <property type="evidence" value="ECO:0007669"/>
    <property type="project" value="TreeGrafter"/>
</dbReference>
<dbReference type="NCBIfam" id="TIGR00195">
    <property type="entry name" value="exoDNase_III"/>
    <property type="match status" value="1"/>
</dbReference>
<dbReference type="NCBIfam" id="TIGR00633">
    <property type="entry name" value="xth"/>
    <property type="match status" value="1"/>
</dbReference>
<feature type="site" description="Interaction with DNA substrate" evidence="8">
    <location>
        <position position="245"/>
    </location>
</feature>
<dbReference type="GO" id="GO:0003677">
    <property type="term" value="F:DNA binding"/>
    <property type="evidence" value="ECO:0007669"/>
    <property type="project" value="InterPro"/>
</dbReference>
<dbReference type="PROSITE" id="PS00726">
    <property type="entry name" value="AP_NUCLEASE_F1_1"/>
    <property type="match status" value="1"/>
</dbReference>
<dbReference type="PROSITE" id="PS51435">
    <property type="entry name" value="AP_NUCLEASE_F1_4"/>
    <property type="match status" value="1"/>
</dbReference>
<dbReference type="InterPro" id="IPR005135">
    <property type="entry name" value="Endo/exonuclease/phosphatase"/>
</dbReference>
<dbReference type="CDD" id="cd10281">
    <property type="entry name" value="Nape_like_AP-endo"/>
    <property type="match status" value="1"/>
</dbReference>
<name>A0A7X3D370_9FLAO</name>
<evidence type="ECO:0000313" key="10">
    <source>
        <dbReference type="EMBL" id="MUH37370.1"/>
    </source>
</evidence>
<dbReference type="GO" id="GO:0046872">
    <property type="term" value="F:metal ion binding"/>
    <property type="evidence" value="ECO:0007669"/>
    <property type="project" value="UniProtKB-KW"/>
</dbReference>
<keyword evidence="3 7" id="KW-0479">Metal-binding</keyword>
<evidence type="ECO:0000313" key="11">
    <source>
        <dbReference type="Proteomes" id="UP000540519"/>
    </source>
</evidence>
<evidence type="ECO:0000256" key="3">
    <source>
        <dbReference type="ARBA" id="ARBA00022723"/>
    </source>
</evidence>
<dbReference type="PROSITE" id="PS00727">
    <property type="entry name" value="AP_NUCLEASE_F1_2"/>
    <property type="match status" value="1"/>
</dbReference>
<evidence type="ECO:0000256" key="6">
    <source>
        <dbReference type="PIRSR" id="PIRSR604808-1"/>
    </source>
</evidence>
<keyword evidence="7" id="KW-0464">Manganese</keyword>
<feature type="binding site" evidence="7">
    <location>
        <position position="245"/>
    </location>
    <ligand>
        <name>Mg(2+)</name>
        <dbReference type="ChEBI" id="CHEBI:18420"/>
        <label>1</label>
    </ligand>
</feature>
<gene>
    <name evidence="10" type="primary">xth</name>
    <name evidence="10" type="ORF">D9O36_16075</name>
</gene>
<dbReference type="FunFam" id="3.60.10.10:FF:000026">
    <property type="entry name" value="Exodeoxyribonuclease III"/>
    <property type="match status" value="1"/>
</dbReference>
<feature type="site" description="Important for catalytic activity" evidence="8">
    <location>
        <position position="219"/>
    </location>
</feature>
<dbReference type="SUPFAM" id="SSF56219">
    <property type="entry name" value="DNase I-like"/>
    <property type="match status" value="1"/>
</dbReference>
<feature type="binding site" evidence="7">
    <location>
        <position position="148"/>
    </location>
    <ligand>
        <name>Mg(2+)</name>
        <dbReference type="ChEBI" id="CHEBI:18420"/>
        <label>1</label>
    </ligand>
</feature>
<reference evidence="10 11" key="1">
    <citation type="journal article" date="2019" name="Mar. Drugs">
        <title>Comparative Genomics and CAZyme Genome Repertoires of Marine Zobellia amurskyensis KMM 3526(T) and Zobellia laminariae KMM 3676(T).</title>
        <authorList>
            <person name="Chernysheva N."/>
            <person name="Bystritskaya E."/>
            <person name="Stenkova A."/>
            <person name="Golovkin I."/>
            <person name="Nedashkovskaya O."/>
            <person name="Isaeva M."/>
        </authorList>
    </citation>
    <scope>NUCLEOTIDE SEQUENCE [LARGE SCALE GENOMIC DNA]</scope>
    <source>
        <strain evidence="10 11">KMM 3526</strain>
    </source>
</reference>
<dbReference type="Gene3D" id="3.60.10.10">
    <property type="entry name" value="Endonuclease/exonuclease/phosphatase"/>
    <property type="match status" value="1"/>
</dbReference>
<feature type="binding site" evidence="7">
    <location>
        <position position="244"/>
    </location>
    <ligand>
        <name>Mg(2+)</name>
        <dbReference type="ChEBI" id="CHEBI:18420"/>
        <label>1</label>
    </ligand>
</feature>
<dbReference type="AlphaFoldDB" id="A0A7X3D370"/>
<feature type="active site" description="Proton donor/acceptor" evidence="6">
    <location>
        <position position="148"/>
    </location>
</feature>
<dbReference type="EMBL" id="RCNR01000038">
    <property type="protein sequence ID" value="MUH37370.1"/>
    <property type="molecule type" value="Genomic_DNA"/>
</dbReference>
<dbReference type="PANTHER" id="PTHR22748">
    <property type="entry name" value="AP ENDONUCLEASE"/>
    <property type="match status" value="1"/>
</dbReference>
<comment type="cofactor">
    <cofactor evidence="1">
        <name>Mn(2+)</name>
        <dbReference type="ChEBI" id="CHEBI:29035"/>
    </cofactor>
</comment>
<evidence type="ECO:0000259" key="9">
    <source>
        <dbReference type="Pfam" id="PF03372"/>
    </source>
</evidence>